<reference evidence="1 2" key="1">
    <citation type="journal article" date="2021" name="Elife">
        <title>Chloroplast acquisition without the gene transfer in kleptoplastic sea slugs, Plakobranchus ocellatus.</title>
        <authorList>
            <person name="Maeda T."/>
            <person name="Takahashi S."/>
            <person name="Yoshida T."/>
            <person name="Shimamura S."/>
            <person name="Takaki Y."/>
            <person name="Nagai Y."/>
            <person name="Toyoda A."/>
            <person name="Suzuki Y."/>
            <person name="Arimoto A."/>
            <person name="Ishii H."/>
            <person name="Satoh N."/>
            <person name="Nishiyama T."/>
            <person name="Hasebe M."/>
            <person name="Maruyama T."/>
            <person name="Minagawa J."/>
            <person name="Obokata J."/>
            <person name="Shigenobu S."/>
        </authorList>
    </citation>
    <scope>NUCLEOTIDE SEQUENCE [LARGE SCALE GENOMIC DNA]</scope>
</reference>
<evidence type="ECO:0000313" key="2">
    <source>
        <dbReference type="Proteomes" id="UP000762676"/>
    </source>
</evidence>
<proteinExistence type="predicted"/>
<dbReference type="Proteomes" id="UP000762676">
    <property type="component" value="Unassembled WGS sequence"/>
</dbReference>
<organism evidence="1 2">
    <name type="scientific">Elysia marginata</name>
    <dbReference type="NCBI Taxonomy" id="1093978"/>
    <lineage>
        <taxon>Eukaryota</taxon>
        <taxon>Metazoa</taxon>
        <taxon>Spiralia</taxon>
        <taxon>Lophotrochozoa</taxon>
        <taxon>Mollusca</taxon>
        <taxon>Gastropoda</taxon>
        <taxon>Heterobranchia</taxon>
        <taxon>Euthyneura</taxon>
        <taxon>Panpulmonata</taxon>
        <taxon>Sacoglossa</taxon>
        <taxon>Placobranchoidea</taxon>
        <taxon>Plakobranchidae</taxon>
        <taxon>Elysia</taxon>
    </lineage>
</organism>
<dbReference type="AlphaFoldDB" id="A0AAV4EFI7"/>
<gene>
    <name evidence="1" type="ORF">ElyMa_003515300</name>
</gene>
<name>A0AAV4EFI7_9GAST</name>
<evidence type="ECO:0000313" key="1">
    <source>
        <dbReference type="EMBL" id="GFR59787.1"/>
    </source>
</evidence>
<comment type="caution">
    <text evidence="1">The sequence shown here is derived from an EMBL/GenBank/DDBJ whole genome shotgun (WGS) entry which is preliminary data.</text>
</comment>
<dbReference type="EMBL" id="BMAT01007204">
    <property type="protein sequence ID" value="GFR59787.1"/>
    <property type="molecule type" value="Genomic_DNA"/>
</dbReference>
<keyword evidence="2" id="KW-1185">Reference proteome</keyword>
<accession>A0AAV4EFI7</accession>
<protein>
    <submittedName>
        <fullName evidence="1">Uncharacterized protein</fullName>
    </submittedName>
</protein>
<sequence length="189" mass="20555">MHFPVSCVHSLRSALGRTVLECRLIRDHSHCLIEGTGCSSCWWIVSCPSTGLILDHPSSGLVTQTLDMQYARRLLANNSQQLPHRPAGIENVCVMGGLSLGHRVPVWVVVSVETAGDGGGMTIISRAGLARSSPWSPTRHEASLEAARSCAGSPSLLFRPCFFLWSFPRLRLLLRLPIKEELSTQGGAE</sequence>